<gene>
    <name evidence="2" type="ORF">HAX54_004478</name>
</gene>
<comment type="caution">
    <text evidence="2">The sequence shown here is derived from an EMBL/GenBank/DDBJ whole genome shotgun (WGS) entry which is preliminary data.</text>
</comment>
<dbReference type="Proteomes" id="UP000823775">
    <property type="component" value="Unassembled WGS sequence"/>
</dbReference>
<proteinExistence type="predicted"/>
<name>A0ABS8T727_DATST</name>
<feature type="region of interest" description="Disordered" evidence="1">
    <location>
        <begin position="62"/>
        <end position="95"/>
    </location>
</feature>
<evidence type="ECO:0000256" key="1">
    <source>
        <dbReference type="SAM" id="MobiDB-lite"/>
    </source>
</evidence>
<feature type="region of interest" description="Disordered" evidence="1">
    <location>
        <begin position="1"/>
        <end position="48"/>
    </location>
</feature>
<accession>A0ABS8T727</accession>
<protein>
    <submittedName>
        <fullName evidence="2">Uncharacterized protein</fullName>
    </submittedName>
</protein>
<keyword evidence="3" id="KW-1185">Reference proteome</keyword>
<sequence length="95" mass="10377">SPSEILQQRNDSCRPGAGVTGEVMVHHTSDGGSDSRQLDDGLSDSIESGPFNLRVMELSIDRQMSDGPSWQPSPKPSFPGRLYQCDARGDDWSIK</sequence>
<evidence type="ECO:0000313" key="3">
    <source>
        <dbReference type="Proteomes" id="UP000823775"/>
    </source>
</evidence>
<dbReference type="EMBL" id="JACEIK010001206">
    <property type="protein sequence ID" value="MCD7467197.1"/>
    <property type="molecule type" value="Genomic_DNA"/>
</dbReference>
<feature type="non-terminal residue" evidence="2">
    <location>
        <position position="1"/>
    </location>
</feature>
<organism evidence="2 3">
    <name type="scientific">Datura stramonium</name>
    <name type="common">Jimsonweed</name>
    <name type="synonym">Common thornapple</name>
    <dbReference type="NCBI Taxonomy" id="4076"/>
    <lineage>
        <taxon>Eukaryota</taxon>
        <taxon>Viridiplantae</taxon>
        <taxon>Streptophyta</taxon>
        <taxon>Embryophyta</taxon>
        <taxon>Tracheophyta</taxon>
        <taxon>Spermatophyta</taxon>
        <taxon>Magnoliopsida</taxon>
        <taxon>eudicotyledons</taxon>
        <taxon>Gunneridae</taxon>
        <taxon>Pentapetalae</taxon>
        <taxon>asterids</taxon>
        <taxon>lamiids</taxon>
        <taxon>Solanales</taxon>
        <taxon>Solanaceae</taxon>
        <taxon>Solanoideae</taxon>
        <taxon>Datureae</taxon>
        <taxon>Datura</taxon>
    </lineage>
</organism>
<reference evidence="2 3" key="1">
    <citation type="journal article" date="2021" name="BMC Genomics">
        <title>Datura genome reveals duplications of psychoactive alkaloid biosynthetic genes and high mutation rate following tissue culture.</title>
        <authorList>
            <person name="Rajewski A."/>
            <person name="Carter-House D."/>
            <person name="Stajich J."/>
            <person name="Litt A."/>
        </authorList>
    </citation>
    <scope>NUCLEOTIDE SEQUENCE [LARGE SCALE GENOMIC DNA]</scope>
    <source>
        <strain evidence="2">AR-01</strain>
    </source>
</reference>
<evidence type="ECO:0000313" key="2">
    <source>
        <dbReference type="EMBL" id="MCD7467197.1"/>
    </source>
</evidence>
<feature type="compositionally biased region" description="Polar residues" evidence="1">
    <location>
        <begin position="1"/>
        <end position="10"/>
    </location>
</feature>